<organism evidence="1 2">
    <name type="scientific">Coprobacter tertius</name>
    <dbReference type="NCBI Taxonomy" id="2944915"/>
    <lineage>
        <taxon>Bacteria</taxon>
        <taxon>Pseudomonadati</taxon>
        <taxon>Bacteroidota</taxon>
        <taxon>Bacteroidia</taxon>
        <taxon>Bacteroidales</taxon>
        <taxon>Barnesiellaceae</taxon>
        <taxon>Coprobacter</taxon>
    </lineage>
</organism>
<gene>
    <name evidence="1" type="ORF">NMU02_07735</name>
</gene>
<keyword evidence="2" id="KW-1185">Reference proteome</keyword>
<dbReference type="RefSeq" id="WP_255027167.1">
    <property type="nucleotide sequence ID" value="NZ_JANDHW010000006.1"/>
</dbReference>
<accession>A0ABT1MH72</accession>
<proteinExistence type="predicted"/>
<name>A0ABT1MH72_9BACT</name>
<dbReference type="EMBL" id="JANDHW010000006">
    <property type="protein sequence ID" value="MCP9611977.1"/>
    <property type="molecule type" value="Genomic_DNA"/>
</dbReference>
<protein>
    <submittedName>
        <fullName evidence="1">Toxin-antitoxin system YwqK family antitoxin</fullName>
    </submittedName>
</protein>
<evidence type="ECO:0000313" key="1">
    <source>
        <dbReference type="EMBL" id="MCP9611977.1"/>
    </source>
</evidence>
<dbReference type="SUPFAM" id="SSF82185">
    <property type="entry name" value="Histone H3 K4-specific methyltransferase SET7/9 N-terminal domain"/>
    <property type="match status" value="1"/>
</dbReference>
<reference evidence="1 2" key="1">
    <citation type="submission" date="2022-07" db="EMBL/GenBank/DDBJ databases">
        <title>Fecal culturing of patients with breast cancer.</title>
        <authorList>
            <person name="Teng N.M.Y."/>
            <person name="Kiu R."/>
            <person name="Evans R."/>
            <person name="Baker D.J."/>
            <person name="Zenner C."/>
            <person name="Robinson S.D."/>
            <person name="Hall L.J."/>
        </authorList>
    </citation>
    <scope>NUCLEOTIDE SEQUENCE [LARGE SCALE GENOMIC DNA]</scope>
    <source>
        <strain evidence="1 2">LH1063</strain>
    </source>
</reference>
<dbReference type="Gene3D" id="3.90.930.1">
    <property type="match status" value="1"/>
</dbReference>
<evidence type="ECO:0000313" key="2">
    <source>
        <dbReference type="Proteomes" id="UP001205603"/>
    </source>
</evidence>
<comment type="caution">
    <text evidence="1">The sequence shown here is derived from an EMBL/GenBank/DDBJ whole genome shotgun (WGS) entry which is preliminary data.</text>
</comment>
<dbReference type="Proteomes" id="UP001205603">
    <property type="component" value="Unassembled WGS sequence"/>
</dbReference>
<sequence length="267" mass="31207">MKKQILGLLLTAYVFIAPAQEKVYQIDEISVINYGDGRLLFRQIDEEKTPLQGEHRLIDGYRSEYIIADFKEGMYNGKYRHYKNNKLKEEGSFIEGRKNGVYKEYYSDGIKVKKEIPYTAGKLDGIVVSYYTNGKPETEKEYKMSIEDGIDREYDYESGKITTDMHYKDGKLHGNQVQYITSNVGEYVIRSQYDMGKLIGKYSETFSDGTIYKKGSYDKNGKKDGEWLIRDSFSDKDKFSGKRIIYKNGEIVKEKDIKNFEKYMRKN</sequence>